<evidence type="ECO:0000256" key="1">
    <source>
        <dbReference type="SAM" id="MobiDB-lite"/>
    </source>
</evidence>
<reference evidence="4" key="1">
    <citation type="journal article" date="2006" name="Proc. Natl. Acad. Sci. U.S.A.">
        <title>Genome analysis of the smallest free-living eukaryote Ostreococcus tauri unveils many unique features.</title>
        <authorList>
            <person name="Derelle E."/>
            <person name="Ferraz C."/>
            <person name="Rombauts S."/>
            <person name="Rouze P."/>
            <person name="Worden A.Z."/>
            <person name="Robbens S."/>
            <person name="Partensky F."/>
            <person name="Degroeve S."/>
            <person name="Echeynie S."/>
            <person name="Cooke R."/>
            <person name="Saeys Y."/>
            <person name="Wuyts J."/>
            <person name="Jabbari K."/>
            <person name="Bowler C."/>
            <person name="Panaud O."/>
            <person name="Piegu B."/>
            <person name="Ball S.G."/>
            <person name="Ral J.-P."/>
            <person name="Bouget F.-Y."/>
            <person name="Piganeau G."/>
            <person name="De Baets B."/>
            <person name="Picard A."/>
            <person name="Delseny M."/>
            <person name="Demaille J."/>
            <person name="Van de Peer Y."/>
            <person name="Moreau H."/>
        </authorList>
    </citation>
    <scope>NUCLEOTIDE SEQUENCE [LARGE SCALE GENOMIC DNA]</scope>
    <source>
        <strain evidence="4">OTTH 0595 / CCAP 157/2 / RCC745</strain>
    </source>
</reference>
<feature type="region of interest" description="Disordered" evidence="1">
    <location>
        <begin position="775"/>
        <end position="797"/>
    </location>
</feature>
<evidence type="ECO:0000313" key="3">
    <source>
        <dbReference type="EMBL" id="CEG00825.1"/>
    </source>
</evidence>
<dbReference type="RefSeq" id="XP_022840605.1">
    <property type="nucleotide sequence ID" value="XM_022982771.1"/>
</dbReference>
<feature type="region of interest" description="Disordered" evidence="1">
    <location>
        <begin position="113"/>
        <end position="136"/>
    </location>
</feature>
<feature type="compositionally biased region" description="Basic and acidic residues" evidence="1">
    <location>
        <begin position="211"/>
        <end position="233"/>
    </location>
</feature>
<feature type="compositionally biased region" description="Basic and acidic residues" evidence="1">
    <location>
        <begin position="1"/>
        <end position="18"/>
    </location>
</feature>
<dbReference type="OrthoDB" id="10557051at2759"/>
<evidence type="ECO:0000256" key="2">
    <source>
        <dbReference type="SAM" id="Phobius"/>
    </source>
</evidence>
<feature type="region of interest" description="Disordered" evidence="1">
    <location>
        <begin position="529"/>
        <end position="569"/>
    </location>
</feature>
<feature type="region of interest" description="Disordered" evidence="1">
    <location>
        <begin position="857"/>
        <end position="888"/>
    </location>
</feature>
<dbReference type="KEGG" id="ota:OT_ostta20g00190"/>
<comment type="caution">
    <text evidence="3">The sequence shown here is derived from an EMBL/GenBank/DDBJ whole genome shotgun (WGS) entry which is preliminary data.</text>
</comment>
<feature type="compositionally biased region" description="Basic and acidic residues" evidence="1">
    <location>
        <begin position="244"/>
        <end position="253"/>
    </location>
</feature>
<feature type="region of interest" description="Disordered" evidence="1">
    <location>
        <begin position="174"/>
        <end position="299"/>
    </location>
</feature>
<feature type="compositionally biased region" description="Acidic residues" evidence="1">
    <location>
        <begin position="254"/>
        <end position="264"/>
    </location>
</feature>
<feature type="compositionally biased region" description="Basic and acidic residues" evidence="1">
    <location>
        <begin position="277"/>
        <end position="294"/>
    </location>
</feature>
<gene>
    <name evidence="3" type="ORF">OT_ostta20g00190</name>
</gene>
<feature type="region of interest" description="Disordered" evidence="1">
    <location>
        <begin position="455"/>
        <end position="502"/>
    </location>
</feature>
<feature type="compositionally biased region" description="Low complexity" evidence="1">
    <location>
        <begin position="939"/>
        <end position="965"/>
    </location>
</feature>
<feature type="compositionally biased region" description="Basic and acidic residues" evidence="1">
    <location>
        <begin position="32"/>
        <end position="55"/>
    </location>
</feature>
<dbReference type="Proteomes" id="UP000009170">
    <property type="component" value="Unassembled WGS sequence"/>
</dbReference>
<keyword evidence="2" id="KW-0812">Transmembrane</keyword>
<dbReference type="InParanoid" id="A0A096P9V8"/>
<feature type="compositionally biased region" description="Basic and acidic residues" evidence="1">
    <location>
        <begin position="879"/>
        <end position="888"/>
    </location>
</feature>
<dbReference type="EMBL" id="CAID01000020">
    <property type="protein sequence ID" value="CEG00825.1"/>
    <property type="molecule type" value="Genomic_DNA"/>
</dbReference>
<sequence length="1090" mass="117464">MGNGPEVERAPARGRREGQTSTSYGARALGRGARETREDADDVERYDAPRRRQGGGRDEFLTSAMLCVGAVSVCIVSVMIAGGLAFVGLSESRSDRAAMDYISRSPDAWSGMSSYRGGELQSSGGLSTGGRASSPRERFDYFAQPDRVNQDSLVEELDRRYGERLQAMMRELREQGNAGSQAKMDPTSMTLASTQTRGEDPSYLPPAPMTEAERDANAAAERLRRLPHERLPSAEDDDDDESDINPKEKSKDDPFDELDAEDGADGAGKWRMRASSSRRERTSKSGRSSEEGERKRHTFGVLAVEEREYAETKKPQAAVNKARERFEQFENTPEWHGKIRRDCDSYVERLREIENLVKNAEGSKATRASKQINLGVEAVRQWHATISRDLKNKLAVMEVALEKIADAKSEDKELRVHALSEDIEDELDALTTTMDRVDKLKTALSDVVHALTSAAADASATNKTETGSTKRAAKSKSFDDEENDDGEEEADAADVGASNRKNSWDQVAETWVGGASKPSGVDTSVAKFASKDSASASPSSSSIVDSKKDDKNTAVSLAKQAEGGDAPWVHARWGARASLGSAGDDTEYDDVASERGSGATLGDVLSQIVRSVADGEDSNPKSSRTSTFAALGSAWGSNDWVGTDAADATWDPIRGENDGVYVDDAAKRLDWTIPPGGSSTSKLAQSELDRTPTPDDEDFDEKSKQRAVEKFAQAEHKSAEAWRMEAMKAQQKLEDLAASTLENDGEMKKSAEAVERLKGLVSEFKKALVKESKARAKAEKLLEEESTRSAEEREDLEKRVVEQAKLQILAARAEARDASLARIKAEAEAEKALKEKSELAKAAAKVQVSADKALKTLMADRDAEKEHSKQSSESEYDDDAKAEIGEDADVRDVLNAAAEAAEAAAKQVLKDKGANSSSSSGEKPTTWDSALEDIKTEAAAKGASASVGSDRDGSTPTPSTKSKSVSPKKEADDSDSVDSLIDGAPTFETTIAVSSYDVPKKDVKLFRGATLSLLAARAPGACAEKTMDVKKSTADDGSVRLSIKCVNAKNVEAVSKATEALKWATESGRMGANLVKIGFKSAAAEDFSVV</sequence>
<keyword evidence="4" id="KW-1185">Reference proteome</keyword>
<feature type="compositionally biased region" description="Polar residues" evidence="1">
    <location>
        <begin position="187"/>
        <end position="196"/>
    </location>
</feature>
<protein>
    <submittedName>
        <fullName evidence="3">Unnamed product</fullName>
    </submittedName>
</protein>
<feature type="compositionally biased region" description="Polar residues" evidence="1">
    <location>
        <begin position="914"/>
        <end position="928"/>
    </location>
</feature>
<keyword evidence="2" id="KW-1133">Transmembrane helix</keyword>
<feature type="compositionally biased region" description="Acidic residues" evidence="1">
    <location>
        <begin position="479"/>
        <end position="492"/>
    </location>
</feature>
<feature type="compositionally biased region" description="Basic and acidic residues" evidence="1">
    <location>
        <begin position="857"/>
        <end position="872"/>
    </location>
</feature>
<evidence type="ECO:0000313" key="4">
    <source>
        <dbReference type="Proteomes" id="UP000009170"/>
    </source>
</evidence>
<accession>A0A096P9V8</accession>
<proteinExistence type="predicted"/>
<feature type="compositionally biased region" description="Acidic residues" evidence="1">
    <location>
        <begin position="234"/>
        <end position="243"/>
    </location>
</feature>
<feature type="compositionally biased region" description="Low complexity" evidence="1">
    <location>
        <begin position="529"/>
        <end position="544"/>
    </location>
</feature>
<name>A0A096P9V8_OSTTA</name>
<dbReference type="GeneID" id="9838549"/>
<feature type="region of interest" description="Disordered" evidence="1">
    <location>
        <begin position="901"/>
        <end position="981"/>
    </location>
</feature>
<feature type="region of interest" description="Disordered" evidence="1">
    <location>
        <begin position="671"/>
        <end position="706"/>
    </location>
</feature>
<feature type="region of interest" description="Disordered" evidence="1">
    <location>
        <begin position="1"/>
        <end position="55"/>
    </location>
</feature>
<keyword evidence="2" id="KW-0472">Membrane</keyword>
<organism evidence="3 4">
    <name type="scientific">Ostreococcus tauri</name>
    <name type="common">Marine green alga</name>
    <dbReference type="NCBI Taxonomy" id="70448"/>
    <lineage>
        <taxon>Eukaryota</taxon>
        <taxon>Viridiplantae</taxon>
        <taxon>Chlorophyta</taxon>
        <taxon>Mamiellophyceae</taxon>
        <taxon>Mamiellales</taxon>
        <taxon>Bathycoccaceae</taxon>
        <taxon>Ostreococcus</taxon>
    </lineage>
</organism>
<dbReference type="AlphaFoldDB" id="A0A096P9V8"/>
<reference evidence="3 4" key="2">
    <citation type="journal article" date="2014" name="BMC Genomics">
        <title>An improved genome of the model marine alga Ostreococcus tauri unfolds by assessing Illumina de novo assemblies.</title>
        <authorList>
            <person name="Blanc-Mathieu R."/>
            <person name="Verhelst B."/>
            <person name="Derelle E."/>
            <person name="Rombauts S."/>
            <person name="Bouget F.Y."/>
            <person name="Carre I."/>
            <person name="Chateau A."/>
            <person name="Eyre-Walker A."/>
            <person name="Grimsley N."/>
            <person name="Moreau H."/>
            <person name="Piegu B."/>
            <person name="Rivals E."/>
            <person name="Schackwitz W."/>
            <person name="Van de Peer Y."/>
            <person name="Piganeau G."/>
        </authorList>
    </citation>
    <scope>NUCLEOTIDE SEQUENCE [LARGE SCALE GENOMIC DNA]</scope>
    <source>
        <strain evidence="4">OTTH 0595 / CCAP 157/2 / RCC745</strain>
    </source>
</reference>
<feature type="transmembrane region" description="Helical" evidence="2">
    <location>
        <begin position="60"/>
        <end position="89"/>
    </location>
</feature>